<reference evidence="6 7" key="1">
    <citation type="submission" date="2024-01" db="EMBL/GenBank/DDBJ databases">
        <title>A telomere-to-telomere, gap-free genome of sweet tea (Lithocarpus litseifolius).</title>
        <authorList>
            <person name="Zhou J."/>
        </authorList>
    </citation>
    <scope>NUCLEOTIDE SEQUENCE [LARGE SCALE GENOMIC DNA]</scope>
    <source>
        <strain evidence="6">Zhou-2022a</strain>
        <tissue evidence="6">Leaf</tissue>
    </source>
</reference>
<evidence type="ECO:0000256" key="2">
    <source>
        <dbReference type="ARBA" id="ARBA00022771"/>
    </source>
</evidence>
<proteinExistence type="predicted"/>
<dbReference type="PANTHER" id="PTHR34396">
    <property type="entry name" value="OS03G0264950 PROTEIN-RELATED"/>
    <property type="match status" value="1"/>
</dbReference>
<dbReference type="GO" id="GO:0006357">
    <property type="term" value="P:regulation of transcription by RNA polymerase II"/>
    <property type="evidence" value="ECO:0007669"/>
    <property type="project" value="TreeGrafter"/>
</dbReference>
<dbReference type="GO" id="GO:0005634">
    <property type="term" value="C:nucleus"/>
    <property type="evidence" value="ECO:0007669"/>
    <property type="project" value="TreeGrafter"/>
</dbReference>
<dbReference type="Pfam" id="PF02892">
    <property type="entry name" value="zf-BED"/>
    <property type="match status" value="1"/>
</dbReference>
<dbReference type="InterPro" id="IPR053031">
    <property type="entry name" value="Cuticle_assoc_protein"/>
</dbReference>
<evidence type="ECO:0000313" key="7">
    <source>
        <dbReference type="Proteomes" id="UP001459277"/>
    </source>
</evidence>
<feature type="region of interest" description="Disordered" evidence="4">
    <location>
        <begin position="1"/>
        <end position="20"/>
    </location>
</feature>
<feature type="compositionally biased region" description="Polar residues" evidence="4">
    <location>
        <begin position="1"/>
        <end position="19"/>
    </location>
</feature>
<dbReference type="Proteomes" id="UP001459277">
    <property type="component" value="Unassembled WGS sequence"/>
</dbReference>
<accession>A0AAW2C496</accession>
<dbReference type="SMART" id="SM00614">
    <property type="entry name" value="ZnF_BED"/>
    <property type="match status" value="1"/>
</dbReference>
<dbReference type="PANTHER" id="PTHR34396:SF25">
    <property type="entry name" value="BOUNDARY ELEMENT ASSOCIATED FACTOR"/>
    <property type="match status" value="1"/>
</dbReference>
<dbReference type="GO" id="GO:1990837">
    <property type="term" value="F:sequence-specific double-stranded DNA binding"/>
    <property type="evidence" value="ECO:0007669"/>
    <property type="project" value="TreeGrafter"/>
</dbReference>
<evidence type="ECO:0000256" key="3">
    <source>
        <dbReference type="ARBA" id="ARBA00022833"/>
    </source>
</evidence>
<dbReference type="InterPro" id="IPR003656">
    <property type="entry name" value="Znf_BED"/>
</dbReference>
<feature type="domain" description="BED-type" evidence="5">
    <location>
        <begin position="72"/>
        <end position="105"/>
    </location>
</feature>
<sequence length="133" mass="13944">METSTNEPFVQTPTATQDNGAIPTQVEASAATQAFAAIQAEAAAAAELPPVPPCQVSMTVPDSGTCSGRTKSVVWGHFEKIKIGEGDTSKTKAICNYCQKSYNANSKSCGTSILLARVPICPKNPNREDLVKG</sequence>
<comment type="caution">
    <text evidence="6">The sequence shown here is derived from an EMBL/GenBank/DDBJ whole genome shotgun (WGS) entry which is preliminary data.</text>
</comment>
<organism evidence="6 7">
    <name type="scientific">Lithocarpus litseifolius</name>
    <dbReference type="NCBI Taxonomy" id="425828"/>
    <lineage>
        <taxon>Eukaryota</taxon>
        <taxon>Viridiplantae</taxon>
        <taxon>Streptophyta</taxon>
        <taxon>Embryophyta</taxon>
        <taxon>Tracheophyta</taxon>
        <taxon>Spermatophyta</taxon>
        <taxon>Magnoliopsida</taxon>
        <taxon>eudicotyledons</taxon>
        <taxon>Gunneridae</taxon>
        <taxon>Pentapetalae</taxon>
        <taxon>rosids</taxon>
        <taxon>fabids</taxon>
        <taxon>Fagales</taxon>
        <taxon>Fagaceae</taxon>
        <taxon>Lithocarpus</taxon>
    </lineage>
</organism>
<name>A0AAW2C496_9ROSI</name>
<keyword evidence="2" id="KW-0863">Zinc-finger</keyword>
<evidence type="ECO:0000313" key="6">
    <source>
        <dbReference type="EMBL" id="KAK9992392.1"/>
    </source>
</evidence>
<keyword evidence="7" id="KW-1185">Reference proteome</keyword>
<dbReference type="AlphaFoldDB" id="A0AAW2C496"/>
<gene>
    <name evidence="6" type="ORF">SO802_027377</name>
</gene>
<evidence type="ECO:0000256" key="4">
    <source>
        <dbReference type="SAM" id="MobiDB-lite"/>
    </source>
</evidence>
<protein>
    <recommendedName>
        <fullName evidence="5">BED-type domain-containing protein</fullName>
    </recommendedName>
</protein>
<evidence type="ECO:0000259" key="5">
    <source>
        <dbReference type="Pfam" id="PF02892"/>
    </source>
</evidence>
<dbReference type="GO" id="GO:0008270">
    <property type="term" value="F:zinc ion binding"/>
    <property type="evidence" value="ECO:0007669"/>
    <property type="project" value="UniProtKB-KW"/>
</dbReference>
<evidence type="ECO:0000256" key="1">
    <source>
        <dbReference type="ARBA" id="ARBA00022723"/>
    </source>
</evidence>
<keyword evidence="1" id="KW-0479">Metal-binding</keyword>
<dbReference type="EMBL" id="JAZDWU010000009">
    <property type="protein sequence ID" value="KAK9992392.1"/>
    <property type="molecule type" value="Genomic_DNA"/>
</dbReference>
<keyword evidence="3" id="KW-0862">Zinc</keyword>